<dbReference type="InterPro" id="IPR040079">
    <property type="entry name" value="Glutathione_S-Trfase"/>
</dbReference>
<evidence type="ECO:0000313" key="6">
    <source>
        <dbReference type="Proteomes" id="UP000664521"/>
    </source>
</evidence>
<proteinExistence type="inferred from homology"/>
<dbReference type="Gene3D" id="1.20.1050.10">
    <property type="match status" value="1"/>
</dbReference>
<dbReference type="InterPro" id="IPR004046">
    <property type="entry name" value="GST_C"/>
</dbReference>
<dbReference type="SUPFAM" id="SSF52833">
    <property type="entry name" value="Thioredoxin-like"/>
    <property type="match status" value="1"/>
</dbReference>
<dbReference type="OrthoDB" id="5422144at2759"/>
<dbReference type="InterPro" id="IPR036282">
    <property type="entry name" value="Glutathione-S-Trfase_C_sf"/>
</dbReference>
<evidence type="ECO:0000313" key="5">
    <source>
        <dbReference type="EMBL" id="CAF9932498.1"/>
    </source>
</evidence>
<evidence type="ECO:0000256" key="1">
    <source>
        <dbReference type="ARBA" id="ARBA00007409"/>
    </source>
</evidence>
<dbReference type="SFLD" id="SFLDS00019">
    <property type="entry name" value="Glutathione_Transferase_(cytos"/>
    <property type="match status" value="1"/>
</dbReference>
<keyword evidence="6" id="KW-1185">Reference proteome</keyword>
<feature type="domain" description="GST C-terminal" evidence="4">
    <location>
        <begin position="382"/>
        <end position="522"/>
    </location>
</feature>
<dbReference type="Pfam" id="PF02798">
    <property type="entry name" value="GST_N"/>
    <property type="match status" value="1"/>
</dbReference>
<evidence type="ECO:0008006" key="7">
    <source>
        <dbReference type="Google" id="ProtNLM"/>
    </source>
</evidence>
<sequence length="527" mass="57417">MLILLMLSAWMLCTSLASRKSNSSILRAPGDFDIEYHLTHDYGPPMNEIAIYMTTVTALDDLCFRDQSAPVPDYPHIPFQSPVKWSLPQYDVYLEISSQQVRYAVWGLQYAAGALLKAGLWPVIGRFFWSGQFAGRLDFAHKAYPLPPEGTNHDIVGDKSAAVGTESTASAVQTGTFSNATMVVGLFEGARLSIVPIYGAASLSARAVFGTAIDVMVLGAEHGPDTYCLRLQRAGVEVIGESTAAGEPLLKYKSLIRAMSMLMPWMVTTIPEPSSSSSGTQLGTKMGKFTLYSWPESGNSYKVRLLSALLGVDYSIQNLDFPNQEQQSAAFRAINPKGEVPTLVADDVTLTNSSSILTWVAATNPDRGGESNAVPSSYWSNDLREQVGIIEWLAFANGWVQHGVFTARAIVSYGGPYNGLGQNTEDESLLRARLADAKVRGHRSLEILDAELQRRGGWLVGGRPTIVDISNFVYVALAPMGDVSLETYPEVRAWIARIKALPGFIDIPGLDDPMIRRRGTSFEASTN</sequence>
<dbReference type="EMBL" id="CAJPDS010000063">
    <property type="protein sequence ID" value="CAF9932498.1"/>
    <property type="molecule type" value="Genomic_DNA"/>
</dbReference>
<evidence type="ECO:0000259" key="3">
    <source>
        <dbReference type="PROSITE" id="PS50404"/>
    </source>
</evidence>
<dbReference type="SUPFAM" id="SSF47616">
    <property type="entry name" value="GST C-terminal domain-like"/>
    <property type="match status" value="1"/>
</dbReference>
<keyword evidence="2" id="KW-0732">Signal</keyword>
<dbReference type="AlphaFoldDB" id="A0A8H3IUA1"/>
<dbReference type="Proteomes" id="UP000664521">
    <property type="component" value="Unassembled WGS sequence"/>
</dbReference>
<evidence type="ECO:0000259" key="4">
    <source>
        <dbReference type="PROSITE" id="PS50405"/>
    </source>
</evidence>
<gene>
    <name evidence="5" type="ORF">HETSPECPRED_008383</name>
</gene>
<comment type="similarity">
    <text evidence="1">Belongs to the GST superfamily.</text>
</comment>
<name>A0A8H3IUA1_9LECA</name>
<comment type="caution">
    <text evidence="5">The sequence shown here is derived from an EMBL/GenBank/DDBJ whole genome shotgun (WGS) entry which is preliminary data.</text>
</comment>
<dbReference type="PANTHER" id="PTHR44051">
    <property type="entry name" value="GLUTATHIONE S-TRANSFERASE-RELATED"/>
    <property type="match status" value="1"/>
</dbReference>
<dbReference type="InterPro" id="IPR010987">
    <property type="entry name" value="Glutathione-S-Trfase_C-like"/>
</dbReference>
<dbReference type="PROSITE" id="PS50404">
    <property type="entry name" value="GST_NTER"/>
    <property type="match status" value="1"/>
</dbReference>
<dbReference type="InterPro" id="IPR004045">
    <property type="entry name" value="Glutathione_S-Trfase_N"/>
</dbReference>
<dbReference type="Gene3D" id="3.40.30.10">
    <property type="entry name" value="Glutaredoxin"/>
    <property type="match status" value="1"/>
</dbReference>
<evidence type="ECO:0000256" key="2">
    <source>
        <dbReference type="SAM" id="SignalP"/>
    </source>
</evidence>
<dbReference type="PANTHER" id="PTHR44051:SF2">
    <property type="entry name" value="HYPOTHETICAL GLUTATHIONE S-TRANSFERASE LIKE PROTEIN"/>
    <property type="match status" value="1"/>
</dbReference>
<organism evidence="5 6">
    <name type="scientific">Heterodermia speciosa</name>
    <dbReference type="NCBI Taxonomy" id="116794"/>
    <lineage>
        <taxon>Eukaryota</taxon>
        <taxon>Fungi</taxon>
        <taxon>Dikarya</taxon>
        <taxon>Ascomycota</taxon>
        <taxon>Pezizomycotina</taxon>
        <taxon>Lecanoromycetes</taxon>
        <taxon>OSLEUM clade</taxon>
        <taxon>Lecanoromycetidae</taxon>
        <taxon>Caliciales</taxon>
        <taxon>Physciaceae</taxon>
        <taxon>Heterodermia</taxon>
    </lineage>
</organism>
<protein>
    <recommendedName>
        <fullName evidence="7">Glutathione S-transferase</fullName>
    </recommendedName>
</protein>
<feature type="signal peptide" evidence="2">
    <location>
        <begin position="1"/>
        <end position="17"/>
    </location>
</feature>
<reference evidence="5" key="1">
    <citation type="submission" date="2021-03" db="EMBL/GenBank/DDBJ databases">
        <authorList>
            <person name="Tagirdzhanova G."/>
        </authorList>
    </citation>
    <scope>NUCLEOTIDE SEQUENCE</scope>
</reference>
<dbReference type="InterPro" id="IPR036249">
    <property type="entry name" value="Thioredoxin-like_sf"/>
</dbReference>
<feature type="domain" description="GST N-terminal" evidence="3">
    <location>
        <begin position="287"/>
        <end position="368"/>
    </location>
</feature>
<dbReference type="Pfam" id="PF00043">
    <property type="entry name" value="GST_C"/>
    <property type="match status" value="1"/>
</dbReference>
<feature type="chain" id="PRO_5034007353" description="Glutathione S-transferase" evidence="2">
    <location>
        <begin position="18"/>
        <end position="527"/>
    </location>
</feature>
<accession>A0A8H3IUA1</accession>
<dbReference type="PROSITE" id="PS50405">
    <property type="entry name" value="GST_CTER"/>
    <property type="match status" value="1"/>
</dbReference>